<dbReference type="Pfam" id="PF00156">
    <property type="entry name" value="Pribosyltran"/>
    <property type="match status" value="1"/>
</dbReference>
<evidence type="ECO:0000259" key="1">
    <source>
        <dbReference type="Pfam" id="PF00156"/>
    </source>
</evidence>
<dbReference type="Gene3D" id="3.30.1310.20">
    <property type="entry name" value="PRTase-like"/>
    <property type="match status" value="1"/>
</dbReference>
<keyword evidence="2" id="KW-0808">Transferase</keyword>
<dbReference type="InterPro" id="IPR000836">
    <property type="entry name" value="PRTase_dom"/>
</dbReference>
<dbReference type="PATRIC" id="fig|1279009.4.peg.1061"/>
<dbReference type="AlphaFoldDB" id="M7N5B7"/>
<dbReference type="Gene3D" id="3.40.50.2020">
    <property type="match status" value="1"/>
</dbReference>
<reference evidence="2 3" key="1">
    <citation type="journal article" date="2013" name="Genome Announc.">
        <title>Draft Genome Sequence of Cesiribacter andamanensis Strain AMV16T, Isolated from a Soil Sample from a Mud Volcano in the Andaman Islands, India.</title>
        <authorList>
            <person name="Shivaji S."/>
            <person name="Ara S."/>
            <person name="Begum Z."/>
            <person name="Srinivas T.N."/>
            <person name="Singh A."/>
            <person name="Kumar Pinnaka A."/>
        </authorList>
    </citation>
    <scope>NUCLEOTIDE SEQUENCE [LARGE SCALE GENOMIC DNA]</scope>
    <source>
        <strain evidence="2 3">AMV16</strain>
    </source>
</reference>
<comment type="caution">
    <text evidence="2">The sequence shown here is derived from an EMBL/GenBank/DDBJ whole genome shotgun (WGS) entry which is preliminary data.</text>
</comment>
<dbReference type="GO" id="GO:0016757">
    <property type="term" value="F:glycosyltransferase activity"/>
    <property type="evidence" value="ECO:0007669"/>
    <property type="project" value="UniProtKB-KW"/>
</dbReference>
<evidence type="ECO:0000313" key="2">
    <source>
        <dbReference type="EMBL" id="EMR03803.1"/>
    </source>
</evidence>
<protein>
    <submittedName>
        <fullName evidence="2">Orotate phosphoribosyltransferase-like protein</fullName>
    </submittedName>
</protein>
<dbReference type="eggNOG" id="COG1926">
    <property type="taxonomic scope" value="Bacteria"/>
</dbReference>
<proteinExistence type="predicted"/>
<dbReference type="OrthoDB" id="9810066at2"/>
<dbReference type="Proteomes" id="UP000011910">
    <property type="component" value="Unassembled WGS sequence"/>
</dbReference>
<keyword evidence="3" id="KW-1185">Reference proteome</keyword>
<keyword evidence="2" id="KW-0328">Glycosyltransferase</keyword>
<organism evidence="2 3">
    <name type="scientific">Cesiribacter andamanensis AMV16</name>
    <dbReference type="NCBI Taxonomy" id="1279009"/>
    <lineage>
        <taxon>Bacteria</taxon>
        <taxon>Pseudomonadati</taxon>
        <taxon>Bacteroidota</taxon>
        <taxon>Cytophagia</taxon>
        <taxon>Cytophagales</taxon>
        <taxon>Cesiribacteraceae</taxon>
        <taxon>Cesiribacter</taxon>
    </lineage>
</organism>
<evidence type="ECO:0000313" key="3">
    <source>
        <dbReference type="Proteomes" id="UP000011910"/>
    </source>
</evidence>
<dbReference type="InterPro" id="IPR029057">
    <property type="entry name" value="PRTase-like"/>
</dbReference>
<sequence>MFTDRKEAGQALASRLEHFKDQQGVVVGVPRGGIPIGYEIAQALGWPLEIALSKKIGHPTNKEYAIGAVSLNGYVVNRDIAVPQEYLETEIARIRQALETTYHTYLQDQNPLPLSGKTVILTDDGVATGHTLLSVIDLLRRTKPARLVVAVPVSAPEALKKIEAVADETLCLASPREFRSVGQFYQAFDQVADQEVAALLHKRRNFRPR</sequence>
<feature type="domain" description="Phosphoribosyltransferase" evidence="1">
    <location>
        <begin position="8"/>
        <end position="172"/>
    </location>
</feature>
<dbReference type="CDD" id="cd06223">
    <property type="entry name" value="PRTases_typeI"/>
    <property type="match status" value="1"/>
</dbReference>
<name>M7N5B7_9BACT</name>
<dbReference type="RefSeq" id="WP_009194446.1">
    <property type="nucleotide sequence ID" value="NZ_AODQ01000017.1"/>
</dbReference>
<gene>
    <name evidence="2" type="ORF">ADICEAN_01044</name>
</gene>
<dbReference type="SUPFAM" id="SSF53271">
    <property type="entry name" value="PRTase-like"/>
    <property type="match status" value="1"/>
</dbReference>
<dbReference type="STRING" id="1279009.ADICEAN_01044"/>
<accession>M7N5B7</accession>
<dbReference type="EMBL" id="AODQ01000017">
    <property type="protein sequence ID" value="EMR03803.1"/>
    <property type="molecule type" value="Genomic_DNA"/>
</dbReference>